<evidence type="ECO:0000256" key="3">
    <source>
        <dbReference type="ARBA" id="ARBA00022490"/>
    </source>
</evidence>
<dbReference type="GO" id="GO:0071973">
    <property type="term" value="P:bacterial-type flagellum-dependent cell motility"/>
    <property type="evidence" value="ECO:0007669"/>
    <property type="project" value="TreeGrafter"/>
</dbReference>
<sequence length="131" mass="14226">MFRARGYGGAGASARYRDIDVASRVEGATPHGLVAILFDELLKALEMLIVHQRQGDLARRNERQARALSILHGLEASLDFDRGGEIANSLSQIYREARRLIALGVRDGDVAPIEQARAMLADIAGAWTSIG</sequence>
<keyword evidence="6" id="KW-0969">Cilium</keyword>
<protein>
    <submittedName>
        <fullName evidence="6">Flagellar export chaperone FliS</fullName>
    </submittedName>
</protein>
<dbReference type="CDD" id="cd16098">
    <property type="entry name" value="FliS"/>
    <property type="match status" value="1"/>
</dbReference>
<dbReference type="PANTHER" id="PTHR34773:SF1">
    <property type="entry name" value="FLAGELLAR SECRETION CHAPERONE FLIS"/>
    <property type="match status" value="1"/>
</dbReference>
<dbReference type="Proteomes" id="UP000244162">
    <property type="component" value="Unassembled WGS sequence"/>
</dbReference>
<dbReference type="RefSeq" id="WP_107967528.1">
    <property type="nucleotide sequence ID" value="NZ_NWBU01000007.1"/>
</dbReference>
<dbReference type="SUPFAM" id="SSF101116">
    <property type="entry name" value="Flagellar export chaperone FliS"/>
    <property type="match status" value="1"/>
</dbReference>
<dbReference type="GO" id="GO:0044780">
    <property type="term" value="P:bacterial-type flagellum assembly"/>
    <property type="evidence" value="ECO:0007669"/>
    <property type="project" value="InterPro"/>
</dbReference>
<evidence type="ECO:0000256" key="2">
    <source>
        <dbReference type="ARBA" id="ARBA00008787"/>
    </source>
</evidence>
<dbReference type="Gene3D" id="1.20.120.340">
    <property type="entry name" value="Flagellar protein FliS"/>
    <property type="match status" value="1"/>
</dbReference>
<comment type="subcellular location">
    <subcellularLocation>
        <location evidence="1">Cytoplasm</location>
        <location evidence="1">Cytosol</location>
    </subcellularLocation>
</comment>
<dbReference type="Pfam" id="PF02561">
    <property type="entry name" value="FliS"/>
    <property type="match status" value="1"/>
</dbReference>
<gene>
    <name evidence="6" type="ORF">CLG96_08860</name>
</gene>
<reference evidence="6 7" key="1">
    <citation type="submission" date="2017-09" db="EMBL/GenBank/DDBJ databases">
        <title>Sphingomonas panjinensis sp.nov., isolated from oil-contaminated soil.</title>
        <authorList>
            <person name="Wang L."/>
            <person name="Chen L."/>
        </authorList>
    </citation>
    <scope>NUCLEOTIDE SEQUENCE [LARGE SCALE GENOMIC DNA]</scope>
    <source>
        <strain evidence="6 7">FW-11</strain>
    </source>
</reference>
<evidence type="ECO:0000313" key="7">
    <source>
        <dbReference type="Proteomes" id="UP000244162"/>
    </source>
</evidence>
<keyword evidence="3" id="KW-0963">Cytoplasm</keyword>
<keyword evidence="5" id="KW-0143">Chaperone</keyword>
<name>A0A2T5FYG5_9SPHN</name>
<evidence type="ECO:0000256" key="5">
    <source>
        <dbReference type="ARBA" id="ARBA00023186"/>
    </source>
</evidence>
<keyword evidence="6" id="KW-0282">Flagellum</keyword>
<dbReference type="InterPro" id="IPR036584">
    <property type="entry name" value="FliS_sf"/>
</dbReference>
<proteinExistence type="inferred from homology"/>
<evidence type="ECO:0000313" key="6">
    <source>
        <dbReference type="EMBL" id="PTQ11534.1"/>
    </source>
</evidence>
<keyword evidence="7" id="KW-1185">Reference proteome</keyword>
<dbReference type="AlphaFoldDB" id="A0A2T5FYG5"/>
<evidence type="ECO:0000256" key="4">
    <source>
        <dbReference type="ARBA" id="ARBA00022795"/>
    </source>
</evidence>
<keyword evidence="6" id="KW-0966">Cell projection</keyword>
<organism evidence="6 7">
    <name type="scientific">Sphingomonas oleivorans</name>
    <dbReference type="NCBI Taxonomy" id="1735121"/>
    <lineage>
        <taxon>Bacteria</taxon>
        <taxon>Pseudomonadati</taxon>
        <taxon>Pseudomonadota</taxon>
        <taxon>Alphaproteobacteria</taxon>
        <taxon>Sphingomonadales</taxon>
        <taxon>Sphingomonadaceae</taxon>
        <taxon>Sphingomonas</taxon>
    </lineage>
</organism>
<dbReference type="InterPro" id="IPR003713">
    <property type="entry name" value="FliS"/>
</dbReference>
<evidence type="ECO:0000256" key="1">
    <source>
        <dbReference type="ARBA" id="ARBA00004514"/>
    </source>
</evidence>
<dbReference type="PANTHER" id="PTHR34773">
    <property type="entry name" value="FLAGELLAR SECRETION CHAPERONE FLIS"/>
    <property type="match status" value="1"/>
</dbReference>
<keyword evidence="4" id="KW-1005">Bacterial flagellum biogenesis</keyword>
<dbReference type="GO" id="GO:0005829">
    <property type="term" value="C:cytosol"/>
    <property type="evidence" value="ECO:0007669"/>
    <property type="project" value="UniProtKB-SubCell"/>
</dbReference>
<comment type="caution">
    <text evidence="6">The sequence shown here is derived from an EMBL/GenBank/DDBJ whole genome shotgun (WGS) entry which is preliminary data.</text>
</comment>
<accession>A0A2T5FYG5</accession>
<dbReference type="EMBL" id="NWBU01000007">
    <property type="protein sequence ID" value="PTQ11534.1"/>
    <property type="molecule type" value="Genomic_DNA"/>
</dbReference>
<dbReference type="OrthoDB" id="7355300at2"/>
<comment type="similarity">
    <text evidence="2">Belongs to the FliS family.</text>
</comment>